<dbReference type="AlphaFoldDB" id="A0A1W6BA20"/>
<keyword evidence="2" id="KW-1185">Reference proteome</keyword>
<sequence length="84" mass="9642">MARQHFTAPEFARYAGIKETELIRAICNRGTIDGVSLPESLNHAPLSVRVWLRKDVMLFTHTLNRARAGRKYTTQNRKRTSQTS</sequence>
<dbReference type="OrthoDB" id="6548491at2"/>
<reference evidence="1 2" key="1">
    <citation type="submission" date="2017-02" db="EMBL/GenBank/DDBJ databases">
        <title>Complete genome sequence of the drought resistance-promoting endophyte Pantoea alhagi LTYR-11Z.</title>
        <authorList>
            <person name="Zhang L."/>
        </authorList>
    </citation>
    <scope>NUCLEOTIDE SEQUENCE [LARGE SCALE GENOMIC DNA]</scope>
    <source>
        <strain evidence="1 2">LTYR-11Z</strain>
    </source>
</reference>
<evidence type="ECO:0000313" key="2">
    <source>
        <dbReference type="Proteomes" id="UP000192900"/>
    </source>
</evidence>
<name>A0A1W6BA20_9GAMM</name>
<organism evidence="1 2">
    <name type="scientific">Pantoea alhagi</name>
    <dbReference type="NCBI Taxonomy" id="1891675"/>
    <lineage>
        <taxon>Bacteria</taxon>
        <taxon>Pseudomonadati</taxon>
        <taxon>Pseudomonadota</taxon>
        <taxon>Gammaproteobacteria</taxon>
        <taxon>Enterobacterales</taxon>
        <taxon>Erwiniaceae</taxon>
        <taxon>Pantoea</taxon>
    </lineage>
</organism>
<gene>
    <name evidence="1" type="ORF">B1H58_18875</name>
</gene>
<dbReference type="KEGG" id="palh:B1H58_18875"/>
<proteinExistence type="predicted"/>
<dbReference type="EMBL" id="CP019706">
    <property type="protein sequence ID" value="ARJ43909.1"/>
    <property type="molecule type" value="Genomic_DNA"/>
</dbReference>
<evidence type="ECO:0008006" key="3">
    <source>
        <dbReference type="Google" id="ProtNLM"/>
    </source>
</evidence>
<dbReference type="Proteomes" id="UP000192900">
    <property type="component" value="Chromosome"/>
</dbReference>
<evidence type="ECO:0000313" key="1">
    <source>
        <dbReference type="EMBL" id="ARJ43909.1"/>
    </source>
</evidence>
<protein>
    <recommendedName>
        <fullName evidence="3">DNA-binding protein</fullName>
    </recommendedName>
</protein>
<accession>A0A1W6BA20</accession>
<dbReference type="RefSeq" id="WP_085071956.1">
    <property type="nucleotide sequence ID" value="NZ_CP019706.1"/>
</dbReference>